<keyword evidence="1" id="KW-0472">Membrane</keyword>
<keyword evidence="1" id="KW-1133">Transmembrane helix</keyword>
<sequence>MDVSSGEEVGLSPEMDSCLEWKAAHPFCSILGSWLLTLSGVQEYEDWIFRSFNFAPAVGDLVVWSVHVECLEPASLEKLLLGRRLMAFGQNHSRYDPLLWQATLESFVRHLKHLHSIDETNLVQRSPRQLTTEAIYTIYVMVTFVTLSLLGTLLTLYEHLCKAKENNNNSRKNGIVTCKTTQKKPPAHHFTKGNCTLVKNEKLCFQ</sequence>
<proteinExistence type="predicted"/>
<feature type="transmembrane region" description="Helical" evidence="1">
    <location>
        <begin position="134"/>
        <end position="157"/>
    </location>
</feature>
<accession>A0A8X7BG77</accession>
<organism evidence="2 3">
    <name type="scientific">Trichonephila clavipes</name>
    <name type="common">Golden silk orbweaver</name>
    <name type="synonym">Nephila clavipes</name>
    <dbReference type="NCBI Taxonomy" id="2585209"/>
    <lineage>
        <taxon>Eukaryota</taxon>
        <taxon>Metazoa</taxon>
        <taxon>Ecdysozoa</taxon>
        <taxon>Arthropoda</taxon>
        <taxon>Chelicerata</taxon>
        <taxon>Arachnida</taxon>
        <taxon>Araneae</taxon>
        <taxon>Araneomorphae</taxon>
        <taxon>Entelegynae</taxon>
        <taxon>Araneoidea</taxon>
        <taxon>Nephilidae</taxon>
        <taxon>Trichonephila</taxon>
    </lineage>
</organism>
<gene>
    <name evidence="2" type="primary">NCL1_27604</name>
    <name evidence="2" type="ORF">TNCV_4725161</name>
</gene>
<keyword evidence="3" id="KW-1185">Reference proteome</keyword>
<dbReference type="AlphaFoldDB" id="A0A8X7BG77"/>
<protein>
    <submittedName>
        <fullName evidence="2">Uncharacterized protein</fullName>
    </submittedName>
</protein>
<reference evidence="2" key="1">
    <citation type="submission" date="2020-08" db="EMBL/GenBank/DDBJ databases">
        <title>Multicomponent nature underlies the extraordinary mechanical properties of spider dragline silk.</title>
        <authorList>
            <person name="Kono N."/>
            <person name="Nakamura H."/>
            <person name="Mori M."/>
            <person name="Yoshida Y."/>
            <person name="Ohtoshi R."/>
            <person name="Malay A.D."/>
            <person name="Moran D.A.P."/>
            <person name="Tomita M."/>
            <person name="Numata K."/>
            <person name="Arakawa K."/>
        </authorList>
    </citation>
    <scope>NUCLEOTIDE SEQUENCE</scope>
</reference>
<name>A0A8X7BG77_TRICX</name>
<comment type="caution">
    <text evidence="2">The sequence shown here is derived from an EMBL/GenBank/DDBJ whole genome shotgun (WGS) entry which is preliminary data.</text>
</comment>
<evidence type="ECO:0000313" key="3">
    <source>
        <dbReference type="Proteomes" id="UP000887159"/>
    </source>
</evidence>
<keyword evidence="1" id="KW-0812">Transmembrane</keyword>
<dbReference type="Proteomes" id="UP000887159">
    <property type="component" value="Unassembled WGS sequence"/>
</dbReference>
<evidence type="ECO:0000256" key="1">
    <source>
        <dbReference type="SAM" id="Phobius"/>
    </source>
</evidence>
<dbReference type="EMBL" id="BMAU01021387">
    <property type="protein sequence ID" value="GFY29389.1"/>
    <property type="molecule type" value="Genomic_DNA"/>
</dbReference>
<evidence type="ECO:0000313" key="2">
    <source>
        <dbReference type="EMBL" id="GFY29389.1"/>
    </source>
</evidence>